<protein>
    <submittedName>
        <fullName evidence="1">Uncharacterized protein</fullName>
    </submittedName>
</protein>
<sequence>SESQEIGSFFWTCSMLGLEPDFILTLVTKQDNERPKSRSMAFG</sequence>
<name>X1LQP1_9ZZZZ</name>
<gene>
    <name evidence="1" type="ORF">S06H3_24166</name>
</gene>
<evidence type="ECO:0000313" key="1">
    <source>
        <dbReference type="EMBL" id="GAI21687.1"/>
    </source>
</evidence>
<organism evidence="1">
    <name type="scientific">marine sediment metagenome</name>
    <dbReference type="NCBI Taxonomy" id="412755"/>
    <lineage>
        <taxon>unclassified sequences</taxon>
        <taxon>metagenomes</taxon>
        <taxon>ecological metagenomes</taxon>
    </lineage>
</organism>
<dbReference type="EMBL" id="BARV01013352">
    <property type="protein sequence ID" value="GAI21687.1"/>
    <property type="molecule type" value="Genomic_DNA"/>
</dbReference>
<comment type="caution">
    <text evidence="1">The sequence shown here is derived from an EMBL/GenBank/DDBJ whole genome shotgun (WGS) entry which is preliminary data.</text>
</comment>
<feature type="non-terminal residue" evidence="1">
    <location>
        <position position="1"/>
    </location>
</feature>
<reference evidence="1" key="1">
    <citation type="journal article" date="2014" name="Front. Microbiol.">
        <title>High frequency of phylogenetically diverse reductive dehalogenase-homologous genes in deep subseafloor sedimentary metagenomes.</title>
        <authorList>
            <person name="Kawai M."/>
            <person name="Futagami T."/>
            <person name="Toyoda A."/>
            <person name="Takaki Y."/>
            <person name="Nishi S."/>
            <person name="Hori S."/>
            <person name="Arai W."/>
            <person name="Tsubouchi T."/>
            <person name="Morono Y."/>
            <person name="Uchiyama I."/>
            <person name="Ito T."/>
            <person name="Fujiyama A."/>
            <person name="Inagaki F."/>
            <person name="Takami H."/>
        </authorList>
    </citation>
    <scope>NUCLEOTIDE SEQUENCE</scope>
    <source>
        <strain evidence="1">Expedition CK06-06</strain>
    </source>
</reference>
<dbReference type="AlphaFoldDB" id="X1LQP1"/>
<proteinExistence type="predicted"/>
<accession>X1LQP1</accession>